<keyword evidence="5" id="KW-0808">Transferase</keyword>
<dbReference type="GO" id="GO:0016020">
    <property type="term" value="C:membrane"/>
    <property type="evidence" value="ECO:0007669"/>
    <property type="project" value="UniProtKB-SubCell"/>
</dbReference>
<evidence type="ECO:0000256" key="3">
    <source>
        <dbReference type="ARBA" id="ARBA00004906"/>
    </source>
</evidence>
<dbReference type="Gramene" id="OMERI04G18590.1">
    <property type="protein sequence ID" value="OMERI04G18590.1"/>
    <property type="gene ID" value="OMERI04G18590"/>
</dbReference>
<dbReference type="Proteomes" id="UP000008021">
    <property type="component" value="Chromosome 4"/>
</dbReference>
<feature type="domain" description="MHD1" evidence="17">
    <location>
        <begin position="798"/>
        <end position="924"/>
    </location>
</feature>
<evidence type="ECO:0000313" key="19">
    <source>
        <dbReference type="EnsemblPlants" id="OMERI04G18590.1"/>
    </source>
</evidence>
<comment type="pathway">
    <text evidence="3">Protein modification; protein ubiquitination.</text>
</comment>
<feature type="transmembrane region" description="Helical" evidence="15">
    <location>
        <begin position="241"/>
        <end position="260"/>
    </location>
</feature>
<dbReference type="Gene3D" id="1.10.357.50">
    <property type="match status" value="1"/>
</dbReference>
<dbReference type="PROSITE" id="PS51258">
    <property type="entry name" value="MHD1"/>
    <property type="match status" value="1"/>
</dbReference>
<dbReference type="Gene3D" id="3.30.40.10">
    <property type="entry name" value="Zinc/RING finger domain, C3HC4 (zinc finger)"/>
    <property type="match status" value="1"/>
</dbReference>
<evidence type="ECO:0000256" key="10">
    <source>
        <dbReference type="ARBA" id="ARBA00022833"/>
    </source>
</evidence>
<comment type="catalytic activity">
    <reaction evidence="1">
        <text>S-ubiquitinyl-[E2 ubiquitin-conjugating enzyme]-L-cysteine + [acceptor protein]-L-lysine = [E2 ubiquitin-conjugating enzyme]-L-cysteine + N(6)-ubiquitinyl-[acceptor protein]-L-lysine.</text>
        <dbReference type="EC" id="2.3.2.27"/>
    </reaction>
</comment>
<organism evidence="19">
    <name type="scientific">Oryza meridionalis</name>
    <dbReference type="NCBI Taxonomy" id="40149"/>
    <lineage>
        <taxon>Eukaryota</taxon>
        <taxon>Viridiplantae</taxon>
        <taxon>Streptophyta</taxon>
        <taxon>Embryophyta</taxon>
        <taxon>Tracheophyta</taxon>
        <taxon>Spermatophyta</taxon>
        <taxon>Magnoliopsida</taxon>
        <taxon>Liliopsida</taxon>
        <taxon>Poales</taxon>
        <taxon>Poaceae</taxon>
        <taxon>BOP clade</taxon>
        <taxon>Oryzoideae</taxon>
        <taxon>Oryzeae</taxon>
        <taxon>Oryzinae</taxon>
        <taxon>Oryza</taxon>
    </lineage>
</organism>
<feature type="compositionally biased region" description="Basic and acidic residues" evidence="14">
    <location>
        <begin position="142"/>
        <end position="154"/>
    </location>
</feature>
<evidence type="ECO:0000256" key="13">
    <source>
        <dbReference type="PROSITE-ProRule" id="PRU00175"/>
    </source>
</evidence>
<name>A0A0E0DHC5_9ORYZ</name>
<evidence type="ECO:0000256" key="6">
    <source>
        <dbReference type="ARBA" id="ARBA00022692"/>
    </source>
</evidence>
<evidence type="ECO:0000259" key="18">
    <source>
        <dbReference type="PROSITE" id="PS51259"/>
    </source>
</evidence>
<dbReference type="EnsemblPlants" id="OMERI04G18590.1">
    <property type="protein sequence ID" value="OMERI04G18590.1"/>
    <property type="gene ID" value="OMERI04G18590"/>
</dbReference>
<dbReference type="GO" id="GO:0061630">
    <property type="term" value="F:ubiquitin protein ligase activity"/>
    <property type="evidence" value="ECO:0007669"/>
    <property type="project" value="UniProtKB-EC"/>
</dbReference>
<dbReference type="Pfam" id="PF13639">
    <property type="entry name" value="zf-RING_2"/>
    <property type="match status" value="1"/>
</dbReference>
<feature type="region of interest" description="Disordered" evidence="14">
    <location>
        <begin position="1"/>
        <end position="32"/>
    </location>
</feature>
<dbReference type="HOGENOM" id="CLU_262583_0_0_1"/>
<proteinExistence type="predicted"/>
<keyword evidence="7" id="KW-0479">Metal-binding</keyword>
<feature type="domain" description="RING-type" evidence="16">
    <location>
        <begin position="320"/>
        <end position="361"/>
    </location>
</feature>
<dbReference type="InterPro" id="IPR014772">
    <property type="entry name" value="Munc13_dom-2"/>
</dbReference>
<dbReference type="Pfam" id="PF25761">
    <property type="entry name" value="TPR_PATROL1"/>
    <property type="match status" value="1"/>
</dbReference>
<evidence type="ECO:0000256" key="15">
    <source>
        <dbReference type="SAM" id="Phobius"/>
    </source>
</evidence>
<keyword evidence="8 13" id="KW-0863">Zinc-finger</keyword>
<keyword evidence="9" id="KW-0833">Ubl conjugation pathway</keyword>
<evidence type="ECO:0000256" key="1">
    <source>
        <dbReference type="ARBA" id="ARBA00000900"/>
    </source>
</evidence>
<dbReference type="InterPro" id="IPR001841">
    <property type="entry name" value="Znf_RING"/>
</dbReference>
<dbReference type="STRING" id="40149.A0A0E0DHC5"/>
<protein>
    <recommendedName>
        <fullName evidence="4">RING-type E3 ubiquitin transferase</fullName>
        <ecNumber evidence="4">2.3.2.27</ecNumber>
    </recommendedName>
</protein>
<evidence type="ECO:0000259" key="16">
    <source>
        <dbReference type="PROSITE" id="PS50089"/>
    </source>
</evidence>
<feature type="region of interest" description="Disordered" evidence="14">
    <location>
        <begin position="142"/>
        <end position="171"/>
    </location>
</feature>
<keyword evidence="10" id="KW-0862">Zinc</keyword>
<evidence type="ECO:0000256" key="14">
    <source>
        <dbReference type="SAM" id="MobiDB-lite"/>
    </source>
</evidence>
<dbReference type="InterPro" id="IPR014770">
    <property type="entry name" value="Munc13_1"/>
</dbReference>
<evidence type="ECO:0000256" key="8">
    <source>
        <dbReference type="ARBA" id="ARBA00022771"/>
    </source>
</evidence>
<evidence type="ECO:0000313" key="20">
    <source>
        <dbReference type="Proteomes" id="UP000008021"/>
    </source>
</evidence>
<evidence type="ECO:0000256" key="9">
    <source>
        <dbReference type="ARBA" id="ARBA00022786"/>
    </source>
</evidence>
<dbReference type="FunFam" id="3.30.40.10:FF:000217">
    <property type="entry name" value="E3 ubiquitin-protein ligase At1g12760"/>
    <property type="match status" value="1"/>
</dbReference>
<reference evidence="19" key="2">
    <citation type="submission" date="2018-05" db="EMBL/GenBank/DDBJ databases">
        <title>OmerRS3 (Oryza meridionalis Reference Sequence Version 3).</title>
        <authorList>
            <person name="Zhang J."/>
            <person name="Kudrna D."/>
            <person name="Lee S."/>
            <person name="Talag J."/>
            <person name="Welchert J."/>
            <person name="Wing R.A."/>
        </authorList>
    </citation>
    <scope>NUCLEOTIDE SEQUENCE [LARGE SCALE GENOMIC DNA]</scope>
    <source>
        <strain evidence="19">cv. OR44</strain>
    </source>
</reference>
<dbReference type="PROSITE" id="PS50089">
    <property type="entry name" value="ZF_RING_2"/>
    <property type="match status" value="1"/>
</dbReference>
<feature type="transmembrane region" description="Helical" evidence="15">
    <location>
        <begin position="81"/>
        <end position="102"/>
    </location>
</feature>
<evidence type="ECO:0000256" key="11">
    <source>
        <dbReference type="ARBA" id="ARBA00022989"/>
    </source>
</evidence>
<feature type="transmembrane region" description="Helical" evidence="15">
    <location>
        <begin position="114"/>
        <end position="134"/>
    </location>
</feature>
<dbReference type="PANTHER" id="PTHR31280:SF3">
    <property type="entry name" value="DNA TOPOISOMERASE 4 SUBUNIT B (DUF810)"/>
    <property type="match status" value="1"/>
</dbReference>
<evidence type="ECO:0000256" key="12">
    <source>
        <dbReference type="ARBA" id="ARBA00023136"/>
    </source>
</evidence>
<comment type="subcellular location">
    <subcellularLocation>
        <location evidence="2">Membrane</location>
        <topology evidence="2">Multi-pass membrane protein</topology>
    </subcellularLocation>
</comment>
<evidence type="ECO:0000256" key="5">
    <source>
        <dbReference type="ARBA" id="ARBA00022679"/>
    </source>
</evidence>
<dbReference type="CDD" id="cd16467">
    <property type="entry name" value="RING-H2_RNF6-like"/>
    <property type="match status" value="1"/>
</dbReference>
<evidence type="ECO:0000256" key="2">
    <source>
        <dbReference type="ARBA" id="ARBA00004141"/>
    </source>
</evidence>
<accession>A0A0E0DHC5</accession>
<dbReference type="PROSITE" id="PS51259">
    <property type="entry name" value="MHD2"/>
    <property type="match status" value="1"/>
</dbReference>
<keyword evidence="12 15" id="KW-0472">Membrane</keyword>
<dbReference type="EC" id="2.3.2.27" evidence="4"/>
<evidence type="ECO:0000256" key="4">
    <source>
        <dbReference type="ARBA" id="ARBA00012483"/>
    </source>
</evidence>
<dbReference type="GO" id="GO:0008270">
    <property type="term" value="F:zinc ion binding"/>
    <property type="evidence" value="ECO:0007669"/>
    <property type="project" value="UniProtKB-KW"/>
</dbReference>
<keyword evidence="6 15" id="KW-0812">Transmembrane</keyword>
<dbReference type="SUPFAM" id="SSF57850">
    <property type="entry name" value="RING/U-box"/>
    <property type="match status" value="1"/>
</dbReference>
<evidence type="ECO:0000259" key="17">
    <source>
        <dbReference type="PROSITE" id="PS51258"/>
    </source>
</evidence>
<feature type="transmembrane region" description="Helical" evidence="15">
    <location>
        <begin position="187"/>
        <end position="205"/>
    </location>
</feature>
<keyword evidence="20" id="KW-1185">Reference proteome</keyword>
<dbReference type="PANTHER" id="PTHR31280">
    <property type="entry name" value="PROTEIN UNC-13 HOMOLOG"/>
    <property type="match status" value="1"/>
</dbReference>
<evidence type="ECO:0000256" key="7">
    <source>
        <dbReference type="ARBA" id="ARBA00022723"/>
    </source>
</evidence>
<sequence>MATPRSPSTRGDALLDSAPLLGGGGGRRRGGALRRPSLRGAARLLRRGGRRAMREPSVLVREAAAEHLEERQADWAYSRPVVALDLLWNLAFITVAAVVLVLSRGEDSPMPLRTWVAGYALQCVVHMVCVAIEYRMRRGQRDRAPASADEERGSDGSSSSSDDDVTEDDRRGSRTDCVSIAKHLESANTMFSFIWWIIGFYWISAGGEDVIRDAPQLYWLCIVFLAFDVFFVVFCVALACIIGIAVCCCLPCIIAILYAVSDQEGASEDDIRQIPRYKFRRTDEPEKQTADETGPFGGIMTECGTNQPIEKVLAPEDAECCICLSAYDDGAELRELPCGHHFHCACIDKWLHINATCPLCKFNIRKSGSSSGSEEARSLMPQRPPGDDDIRETAYEVLLASLFVSGKILFSEEKKEKKPKFLKGLRSKTEVSNPSPQPENHYAHLLDLIRANVLEELLLFPGSREYGMSETLRIDWVVSVPDGRVEVLTIIERYNAKLCEAPKKFNLKGETYHWIQSYHLNFRLYEKLLCIVFDILEDGQLVEEADEILETVKLTWTILGITQKLHDTLFAWVLFKKFAETGEILLLRHTCLQTQKLRLHNDAKEIELYTNSFVCSAEACGRNMALSLVDSAILKINKWCCRQLENYHAYFNKVDNSIFEGMLNLVVISETSCTDDDDDDEKAMLIGTPLDATQESKLIHILVVRSIQAAYKHALISSDCQSKAEFKHPLIILANQLKLVAEKECTMFSPTLCKRYPEAGRVALVLLHLLYGQQLELFLERMDNSESLKEILAATNNFELCVAKKLYLMNEEAVGSLLSKYLKPYMISQFSSPLILQWLHVQHENVLEWTKRTIEIEDWEPLSAHERHATSVVEVFRIVEETIEQFFNSSLPLDTVHLRSLLIGITSSLQVYLHHMENQQVPRATLLPSAPVLTRYAESVNPFAKRKLIVPTVPEEKVANKLNNLTVPKLCVKLNTLQFIRDQLDNIEEGIKQSWVSVQSAVGLLDYLSCIASGRTLPKNLSSEESIDELFTIFDDVRRTAVSTTDRILNFIGTRAVFWDMRDSLLFSLYRASVESARMEMFIPTIDQVLDQVCDLIVDALRDQVVLRVFQACMEGLIWILLDGGPSRAFLETDVDLMQQDLAMIKDLFIAEGQGLPLDLVEKEARLTHQILDLFVLKADTIIDMLINVSDQLPHHLELTTIRRRHVHDAHTLLRVLCHKKDKTASTFLKIQYHLPRSSDYDDIPTKSTPSKAPMFSDMLKSTSFNWSETGQQSFRVMKKKLQDTWQ</sequence>
<dbReference type="InterPro" id="IPR013083">
    <property type="entry name" value="Znf_RING/FYVE/PHD"/>
</dbReference>
<feature type="region of interest" description="Disordered" evidence="14">
    <location>
        <begin position="367"/>
        <end position="387"/>
    </location>
</feature>
<feature type="domain" description="MHD2" evidence="18">
    <location>
        <begin position="1076"/>
        <end position="1186"/>
    </location>
</feature>
<keyword evidence="11 15" id="KW-1133">Transmembrane helix</keyword>
<feature type="compositionally biased region" description="Low complexity" evidence="14">
    <location>
        <begin position="11"/>
        <end position="20"/>
    </location>
</feature>
<dbReference type="InterPro" id="IPR057984">
    <property type="entry name" value="PATROL1_C"/>
</dbReference>
<reference evidence="19" key="1">
    <citation type="submission" date="2015-04" db="UniProtKB">
        <authorList>
            <consortium name="EnsemblPlants"/>
        </authorList>
    </citation>
    <scope>IDENTIFICATION</scope>
</reference>
<dbReference type="InterPro" id="IPR008528">
    <property type="entry name" value="unc-13_homologue"/>
</dbReference>
<dbReference type="SMART" id="SM00184">
    <property type="entry name" value="RING"/>
    <property type="match status" value="1"/>
</dbReference>
<feature type="transmembrane region" description="Helical" evidence="15">
    <location>
        <begin position="217"/>
        <end position="236"/>
    </location>
</feature>